<dbReference type="Pfam" id="PF12022">
    <property type="entry name" value="COG2_C"/>
    <property type="match status" value="1"/>
</dbReference>
<accession>A0AAD9LGJ8</accession>
<feature type="compositionally biased region" description="Low complexity" evidence="1">
    <location>
        <begin position="697"/>
        <end position="719"/>
    </location>
</feature>
<proteinExistence type="predicted"/>
<keyword evidence="4" id="KW-1185">Reference proteome</keyword>
<dbReference type="GO" id="GO:0007030">
    <property type="term" value="P:Golgi organization"/>
    <property type="evidence" value="ECO:0007669"/>
    <property type="project" value="InterPro"/>
</dbReference>
<dbReference type="EMBL" id="JAHBMH010000062">
    <property type="protein sequence ID" value="KAK1934777.1"/>
    <property type="molecule type" value="Genomic_DNA"/>
</dbReference>
<evidence type="ECO:0000259" key="2">
    <source>
        <dbReference type="Pfam" id="PF12022"/>
    </source>
</evidence>
<organism evidence="3 4">
    <name type="scientific">Babesia divergens</name>
    <dbReference type="NCBI Taxonomy" id="32595"/>
    <lineage>
        <taxon>Eukaryota</taxon>
        <taxon>Sar</taxon>
        <taxon>Alveolata</taxon>
        <taxon>Apicomplexa</taxon>
        <taxon>Aconoidasida</taxon>
        <taxon>Piroplasmida</taxon>
        <taxon>Babesiidae</taxon>
        <taxon>Babesia</taxon>
    </lineage>
</organism>
<dbReference type="AlphaFoldDB" id="A0AAD9LGJ8"/>
<evidence type="ECO:0000313" key="3">
    <source>
        <dbReference type="EMBL" id="KAK1934777.1"/>
    </source>
</evidence>
<dbReference type="Proteomes" id="UP001195914">
    <property type="component" value="Unassembled WGS sequence"/>
</dbReference>
<dbReference type="GO" id="GO:0016020">
    <property type="term" value="C:membrane"/>
    <property type="evidence" value="ECO:0007669"/>
    <property type="project" value="InterPro"/>
</dbReference>
<dbReference type="PANTHER" id="PTHR12961:SF0">
    <property type="entry name" value="CONSERVED OLIGOMERIC GOLGI COMPLEX SUBUNIT 2"/>
    <property type="match status" value="1"/>
</dbReference>
<dbReference type="PANTHER" id="PTHR12961">
    <property type="entry name" value="CONSERVED OLIGOMERIC GOLGI COMPLEX COMPONENT 2"/>
    <property type="match status" value="1"/>
</dbReference>
<gene>
    <name evidence="3" type="ORF">X943_001329</name>
</gene>
<dbReference type="GO" id="GO:0006891">
    <property type="term" value="P:intra-Golgi vesicle-mediated transport"/>
    <property type="evidence" value="ECO:0007669"/>
    <property type="project" value="TreeGrafter"/>
</dbReference>
<name>A0AAD9LGJ8_BABDI</name>
<comment type="caution">
    <text evidence="3">The sequence shown here is derived from an EMBL/GenBank/DDBJ whole genome shotgun (WGS) entry which is preliminary data.</text>
</comment>
<reference evidence="3" key="2">
    <citation type="submission" date="2021-05" db="EMBL/GenBank/DDBJ databases">
        <authorList>
            <person name="Pain A."/>
        </authorList>
    </citation>
    <scope>NUCLEOTIDE SEQUENCE</scope>
    <source>
        <strain evidence="3">1802A</strain>
    </source>
</reference>
<reference evidence="3" key="1">
    <citation type="journal article" date="2014" name="Nucleic Acids Res.">
        <title>The evolutionary dynamics of variant antigen genes in Babesia reveal a history of genomic innovation underlying host-parasite interaction.</title>
        <authorList>
            <person name="Jackson A.P."/>
            <person name="Otto T.D."/>
            <person name="Darby A."/>
            <person name="Ramaprasad A."/>
            <person name="Xia D."/>
            <person name="Echaide I.E."/>
            <person name="Farber M."/>
            <person name="Gahlot S."/>
            <person name="Gamble J."/>
            <person name="Gupta D."/>
            <person name="Gupta Y."/>
            <person name="Jackson L."/>
            <person name="Malandrin L."/>
            <person name="Malas T.B."/>
            <person name="Moussa E."/>
            <person name="Nair M."/>
            <person name="Reid A.J."/>
            <person name="Sanders M."/>
            <person name="Sharma J."/>
            <person name="Tracey A."/>
            <person name="Quail M.A."/>
            <person name="Weir W."/>
            <person name="Wastling J.M."/>
            <person name="Hall N."/>
            <person name="Willadsen P."/>
            <person name="Lingelbach K."/>
            <person name="Shiels B."/>
            <person name="Tait A."/>
            <person name="Berriman M."/>
            <person name="Allred D.R."/>
            <person name="Pain A."/>
        </authorList>
    </citation>
    <scope>NUCLEOTIDE SEQUENCE</scope>
    <source>
        <strain evidence="3">1802A</strain>
    </source>
</reference>
<evidence type="ECO:0000256" key="1">
    <source>
        <dbReference type="SAM" id="MobiDB-lite"/>
    </source>
</evidence>
<feature type="region of interest" description="Disordered" evidence="1">
    <location>
        <begin position="697"/>
        <end position="741"/>
    </location>
</feature>
<dbReference type="GO" id="GO:0015031">
    <property type="term" value="P:protein transport"/>
    <property type="evidence" value="ECO:0007669"/>
    <property type="project" value="InterPro"/>
</dbReference>
<dbReference type="InterPro" id="IPR009316">
    <property type="entry name" value="COG2"/>
</dbReference>
<dbReference type="GO" id="GO:0017119">
    <property type="term" value="C:Golgi transport complex"/>
    <property type="evidence" value="ECO:0007669"/>
    <property type="project" value="TreeGrafter"/>
</dbReference>
<dbReference type="InterPro" id="IPR024603">
    <property type="entry name" value="COG_complex_COG2_C"/>
</dbReference>
<protein>
    <recommendedName>
        <fullName evidence="2">COG complex component COG2 C-terminal domain-containing protein</fullName>
    </recommendedName>
</protein>
<sequence length="1046" mass="118015">MAQRGRTASLDIAMDSGLYNETLEQLNSINIQVKSPGDYVASRLESVDINDIRRELKALLASCESHASELLKSLFSNARPFNETMESTINSIAPFKDMLENSMKALEGCRNALKSTHREVEAYLCRYAMVLYTKIALSTYMDANNHLDNIAEEIVDSFKVYCNANCIKRGASSVDSAVAMIEDISKSVLRQEEILRSTKGKYNLVTNWSLIELVPKEINSVKALLLQCRNYECTIAQYLDEYSAMLQRDDPELRKPQLQILNDTKESNVEQVLKIEKVLEWNDVEQFHVEYTLEGISARTSKLQSSLISLTEICTHAAMKTLFELYTERSKMVEDTQSDATIIESITKEIETYVAGLSSLLKGGELLYRQSFEDNNQMKNKMPFVASFSKTFVKPICNTHVSVIFQREGGFLTLSPHEEFSMFTKFVDLAILNLLHPKRSITMQMLNDVSNACGNDKFKIACLFDAIGVELLNNVEKNFSSIYFPIYMEQFMQNYQAYEHLLERIELAAGNYQHYLRWRGSTGPINTSKCFGVGVVCDNFIEEITSKLRSDISAKQNISGAVFTSTNGKAFYASPSHVLCDMVYALFNHRNFFYHLMPQYLRGVSEMFTEYIKYIKLLLAKMDTANNIEDGDTDPSAGSVTHAAYILHDLDLIVNFVWTGTTRDLEIGLKTRPLRACVSDYGNTLIDTDSETAAESSTSYADISSSSTSSGSTSSTNVSGLQSPTIGHPRDDLSSQGPVPYHDNAASEYEDIYSVVVSMHSKCDGDIVKIAVKRLEYPLQVAFKRIAHIIVKGQRDQGNKPLAESAAQILDAYWKHALNVDMSSRQLGVNSSCCDFSTVVGQIIPQAESDDLRKLVNFAKASIDKMYDFFCSIHEQLDAMKYILEDFVIQNLVTSASCSLQFLQSMPSKFRMGNQQDVNNPSNYVKYLVVPLTSFNDFTASTLSREMRCKIMTQTISRLAAEYRSQVIKLIQTVQNLNQSLLNSKNQRIKEQGANFLIADIDMIKQQLSTDITEYVKQCETRLEVSHAQCEDLRRLMRCINDELKT</sequence>
<evidence type="ECO:0000313" key="4">
    <source>
        <dbReference type="Proteomes" id="UP001195914"/>
    </source>
</evidence>
<feature type="domain" description="COG complex component COG2 C-terminal" evidence="2">
    <location>
        <begin position="853"/>
        <end position="1012"/>
    </location>
</feature>